<sequence>MPKFYVQCGPIETILDADSPRSAAMNALDQMLQTHLWIYDDCGLSENDCQTHLMLEALMHLEPSVQISEKGFNRHDAICLGTPETVHDWHRLMIGMKRLFVAAGLTTRSMASVGLTDTAQFVAPQMPR</sequence>
<accession>A0A5C5YNN0</accession>
<comment type="caution">
    <text evidence="1">The sequence shown here is derived from an EMBL/GenBank/DDBJ whole genome shotgun (WGS) entry which is preliminary data.</text>
</comment>
<dbReference type="Proteomes" id="UP000315010">
    <property type="component" value="Unassembled WGS sequence"/>
</dbReference>
<dbReference type="OrthoDB" id="279935at2"/>
<organism evidence="1 2">
    <name type="scientific">Novipirellula herctigrandis</name>
    <dbReference type="NCBI Taxonomy" id="2527986"/>
    <lineage>
        <taxon>Bacteria</taxon>
        <taxon>Pseudomonadati</taxon>
        <taxon>Planctomycetota</taxon>
        <taxon>Planctomycetia</taxon>
        <taxon>Pirellulales</taxon>
        <taxon>Pirellulaceae</taxon>
        <taxon>Novipirellula</taxon>
    </lineage>
</organism>
<reference evidence="1 2" key="1">
    <citation type="submission" date="2019-02" db="EMBL/GenBank/DDBJ databases">
        <title>Deep-cultivation of Planctomycetes and their phenomic and genomic characterization uncovers novel biology.</title>
        <authorList>
            <person name="Wiegand S."/>
            <person name="Jogler M."/>
            <person name="Boedeker C."/>
            <person name="Pinto D."/>
            <person name="Vollmers J."/>
            <person name="Rivas-Marin E."/>
            <person name="Kohn T."/>
            <person name="Peeters S.H."/>
            <person name="Heuer A."/>
            <person name="Rast P."/>
            <person name="Oberbeckmann S."/>
            <person name="Bunk B."/>
            <person name="Jeske O."/>
            <person name="Meyerdierks A."/>
            <person name="Storesund J.E."/>
            <person name="Kallscheuer N."/>
            <person name="Luecker S."/>
            <person name="Lage O.M."/>
            <person name="Pohl T."/>
            <person name="Merkel B.J."/>
            <person name="Hornburger P."/>
            <person name="Mueller R.-W."/>
            <person name="Bruemmer F."/>
            <person name="Labrenz M."/>
            <person name="Spormann A.M."/>
            <person name="Op Den Camp H."/>
            <person name="Overmann J."/>
            <person name="Amann R."/>
            <person name="Jetten M.S.M."/>
            <person name="Mascher T."/>
            <person name="Medema M.H."/>
            <person name="Devos D.P."/>
            <person name="Kaster A.-K."/>
            <person name="Ovreas L."/>
            <person name="Rohde M."/>
            <person name="Galperin M.Y."/>
            <person name="Jogler C."/>
        </authorList>
    </citation>
    <scope>NUCLEOTIDE SEQUENCE [LARGE SCALE GENOMIC DNA]</scope>
    <source>
        <strain evidence="1 2">CA13</strain>
    </source>
</reference>
<evidence type="ECO:0000313" key="1">
    <source>
        <dbReference type="EMBL" id="TWT76562.1"/>
    </source>
</evidence>
<name>A0A5C5YNN0_9BACT</name>
<proteinExistence type="predicted"/>
<protein>
    <submittedName>
        <fullName evidence="1">Uncharacterized protein</fullName>
    </submittedName>
</protein>
<dbReference type="AlphaFoldDB" id="A0A5C5YNN0"/>
<dbReference type="RefSeq" id="WP_146404308.1">
    <property type="nucleotide sequence ID" value="NZ_SJPJ01000002.1"/>
</dbReference>
<evidence type="ECO:0000313" key="2">
    <source>
        <dbReference type="Proteomes" id="UP000315010"/>
    </source>
</evidence>
<gene>
    <name evidence="1" type="ORF">CA13_70570</name>
</gene>
<keyword evidence="2" id="KW-1185">Reference proteome</keyword>
<dbReference type="EMBL" id="SJPJ01000002">
    <property type="protein sequence ID" value="TWT76562.1"/>
    <property type="molecule type" value="Genomic_DNA"/>
</dbReference>